<dbReference type="InterPro" id="IPR016024">
    <property type="entry name" value="ARM-type_fold"/>
</dbReference>
<dbReference type="SUPFAM" id="SSF48371">
    <property type="entry name" value="ARM repeat"/>
    <property type="match status" value="1"/>
</dbReference>
<dbReference type="RefSeq" id="WP_220620059.1">
    <property type="nucleotide sequence ID" value="NZ_RKLR01000011.1"/>
</dbReference>
<dbReference type="AlphaFoldDB" id="A0AAW4PVG5"/>
<protein>
    <recommendedName>
        <fullName evidence="3">HEAT repeat protein</fullName>
    </recommendedName>
</protein>
<organism evidence="1 2">
    <name type="scientific">Haloarcula rubra</name>
    <dbReference type="NCBI Taxonomy" id="2487747"/>
    <lineage>
        <taxon>Archaea</taxon>
        <taxon>Methanobacteriati</taxon>
        <taxon>Methanobacteriota</taxon>
        <taxon>Stenosarchaea group</taxon>
        <taxon>Halobacteria</taxon>
        <taxon>Halobacteriales</taxon>
        <taxon>Haloarculaceae</taxon>
        <taxon>Haloarcula</taxon>
    </lineage>
</organism>
<gene>
    <name evidence="1" type="ORF">EGH21_19380</name>
</gene>
<keyword evidence="2" id="KW-1185">Reference proteome</keyword>
<dbReference type="Proteomes" id="UP001430377">
    <property type="component" value="Unassembled WGS sequence"/>
</dbReference>
<accession>A0AAW4PVG5</accession>
<comment type="caution">
    <text evidence="1">The sequence shown here is derived from an EMBL/GenBank/DDBJ whole genome shotgun (WGS) entry which is preliminary data.</text>
</comment>
<proteinExistence type="predicted"/>
<evidence type="ECO:0008006" key="3">
    <source>
        <dbReference type="Google" id="ProtNLM"/>
    </source>
</evidence>
<reference evidence="1 2" key="1">
    <citation type="submission" date="2021-06" db="EMBL/GenBank/DDBJ databases">
        <title>Halomicroarcula sp. a new haloarchaeum isolated from saline soil.</title>
        <authorList>
            <person name="Duran-Viseras A."/>
            <person name="Sanchez-Porro C."/>
            <person name="Ventosa A."/>
        </authorList>
    </citation>
    <scope>NUCLEOTIDE SEQUENCE [LARGE SCALE GENOMIC DNA]</scope>
    <source>
        <strain evidence="1 2">F13</strain>
    </source>
</reference>
<evidence type="ECO:0000313" key="2">
    <source>
        <dbReference type="Proteomes" id="UP001430377"/>
    </source>
</evidence>
<dbReference type="EMBL" id="RKLR01000011">
    <property type="protein sequence ID" value="MBX0325191.1"/>
    <property type="molecule type" value="Genomic_DNA"/>
</dbReference>
<evidence type="ECO:0000313" key="1">
    <source>
        <dbReference type="EMBL" id="MBX0325191.1"/>
    </source>
</evidence>
<name>A0AAW4PVG5_9EURY</name>
<sequence length="982" mass="112604">MIKRLFDLVDQYQPHLKLIFSERPHFISSLQDYGNRFRDVETEVVELQPLNTDDIHEILQEYYGINHPATLDQIVSISEGLPLFAHLLADQFSNDDQTSDAIAQDKSLEAVFDDVLSDVQKLGEQQGVGSPKKLETYVKYLAAIGELDTNNDDLLQKFREAISVDRATDIELREILTENIGLVAEHSDRLTVQPDALQEYIVYNSFFSDSPRDYQDEIYDNFSEFTGKNQINQLAIIHRRYNCREARKTIRDGLNTEKEKISEYGFAERVKLLRRFKILGSTHPHYAIELVKAVQKEELPEDPEEEQLFRRSMYTASPAGDLLIESIDLLSNALQGEPEDATWWLLWIAVNYPSQSQLQTGSVDQKLREALRPGFNKSPGAQQKILYVIGEHFLSGELDDELRLDLLDVIGEVSSTEIHDFSVDPINRSQMRSWQGKVPVTESWLELRKQAIDLLIEIIRKDPHPEVRKTAAEKLRGFENSQARYYSKHQEVFHQEELAKILGFATEYVSEDEDLQCIDALSRLADRENADELGLKEEIQEFQEELEDNERYQLLQHMRRGGPKKIEEWEAEIRSFAGEMDEGGFEPGDFKDIVSEVTDSSFNQFFMILADERPDFGVQLLEADEPDLKPCLPHVLMGICSADPEKGKDLVNQYIKEERFDLAPAGLRALSSEDLDYVQQKVEDLLGHQSPYPPEFVSGISQVVNGHWEDHQEWTESILLRLLQDAESLDPQSVDSALQPLPLYKDDSKAVDGAILEQVLDYAEKRENLASESHSVQLVIEEVAERDPEQFVDFALQRLENEYTGVSLLPTHLDIETDRMKTAESYESAVSKICERILDTDYYTPMAFSDLTGCFPIADITEHLLPRIPDCSEDQLLQVIWYCKFLPVTEDTKKIYRKVATEGVDNIHEAESVQHVIHSALYTDALATRSLSGVSKKEDEIEMLRDWQEDLSLPSSVRLFAEEAEDRLLDGIEHQEDRLNDF</sequence>